<reference evidence="1 2" key="1">
    <citation type="submission" date="2013-11" db="EMBL/GenBank/DDBJ databases">
        <title>Opisthorchis viverrini - life in the bile duct.</title>
        <authorList>
            <person name="Young N.D."/>
            <person name="Nagarajan N."/>
            <person name="Lin S.J."/>
            <person name="Korhonen P.K."/>
            <person name="Jex A.R."/>
            <person name="Hall R.S."/>
            <person name="Safavi-Hemami H."/>
            <person name="Kaewkong W."/>
            <person name="Bertrand D."/>
            <person name="Gao S."/>
            <person name="Seet Q."/>
            <person name="Wongkham S."/>
            <person name="Teh B.T."/>
            <person name="Wongkham C."/>
            <person name="Intapan P.M."/>
            <person name="Maleewong W."/>
            <person name="Yang X."/>
            <person name="Hu M."/>
            <person name="Wang Z."/>
            <person name="Hofmann A."/>
            <person name="Sternberg P.W."/>
            <person name="Tan P."/>
            <person name="Wang J."/>
            <person name="Gasser R.B."/>
        </authorList>
    </citation>
    <scope>NUCLEOTIDE SEQUENCE [LARGE SCALE GENOMIC DNA]</scope>
</reference>
<gene>
    <name evidence="1" type="ORF">T265_11358</name>
</gene>
<evidence type="ECO:0000313" key="1">
    <source>
        <dbReference type="EMBL" id="KER20000.1"/>
    </source>
</evidence>
<dbReference type="RefSeq" id="XP_009176254.1">
    <property type="nucleotide sequence ID" value="XM_009177990.1"/>
</dbReference>
<dbReference type="GeneID" id="20325526"/>
<accession>A0A074Z9T0</accession>
<dbReference type="EMBL" id="KL597107">
    <property type="protein sequence ID" value="KER20000.1"/>
    <property type="molecule type" value="Genomic_DNA"/>
</dbReference>
<name>A0A074Z9T0_OPIVI</name>
<keyword evidence="2" id="KW-1185">Reference proteome</keyword>
<dbReference type="KEGG" id="ovi:T265_11358"/>
<evidence type="ECO:0000313" key="2">
    <source>
        <dbReference type="Proteomes" id="UP000054324"/>
    </source>
</evidence>
<dbReference type="Proteomes" id="UP000054324">
    <property type="component" value="Unassembled WGS sequence"/>
</dbReference>
<sequence>MDGTLDGANSGNPEVMAGSTKEFQCDLVPLDAAESLNGIWKASVQPAGAAVATELEGGKRVKITQTNAQGYQNQPSSFTVSCRFSTPDGTEIVFSAIKTSRVPSQCRAHSPHQTGRKYTVFSGQ</sequence>
<dbReference type="AlphaFoldDB" id="A0A074Z9T0"/>
<dbReference type="CTD" id="20325526"/>
<organism evidence="1 2">
    <name type="scientific">Opisthorchis viverrini</name>
    <name type="common">Southeast Asian liver fluke</name>
    <dbReference type="NCBI Taxonomy" id="6198"/>
    <lineage>
        <taxon>Eukaryota</taxon>
        <taxon>Metazoa</taxon>
        <taxon>Spiralia</taxon>
        <taxon>Lophotrochozoa</taxon>
        <taxon>Platyhelminthes</taxon>
        <taxon>Trematoda</taxon>
        <taxon>Digenea</taxon>
        <taxon>Opisthorchiida</taxon>
        <taxon>Opisthorchiata</taxon>
        <taxon>Opisthorchiidae</taxon>
        <taxon>Opisthorchis</taxon>
    </lineage>
</organism>
<dbReference type="OrthoDB" id="6277134at2759"/>
<protein>
    <submittedName>
        <fullName evidence="1">Uncharacterized protein</fullName>
    </submittedName>
</protein>
<proteinExistence type="predicted"/>